<comment type="caution">
    <text evidence="4">The sequence shown here is derived from an EMBL/GenBank/DDBJ whole genome shotgun (WGS) entry which is preliminary data.</text>
</comment>
<dbReference type="Gene3D" id="3.40.1190.20">
    <property type="match status" value="1"/>
</dbReference>
<evidence type="ECO:0000313" key="4">
    <source>
        <dbReference type="EMBL" id="PJE62405.1"/>
    </source>
</evidence>
<dbReference type="Proteomes" id="UP000229554">
    <property type="component" value="Unassembled WGS sequence"/>
</dbReference>
<name>A0A2M8KR73_9BACT</name>
<dbReference type="EMBL" id="PFED01000210">
    <property type="protein sequence ID" value="PJE62405.1"/>
    <property type="molecule type" value="Genomic_DNA"/>
</dbReference>
<evidence type="ECO:0000259" key="3">
    <source>
        <dbReference type="Pfam" id="PF00294"/>
    </source>
</evidence>
<evidence type="ECO:0000256" key="1">
    <source>
        <dbReference type="ARBA" id="ARBA00022679"/>
    </source>
</evidence>
<gene>
    <name evidence="4" type="ORF">COU88_05140</name>
</gene>
<dbReference type="AlphaFoldDB" id="A0A2M8KR73"/>
<dbReference type="Pfam" id="PF00294">
    <property type="entry name" value="PfkB"/>
    <property type="match status" value="1"/>
</dbReference>
<feature type="domain" description="Carbohydrate kinase PfkB" evidence="3">
    <location>
        <begin position="37"/>
        <end position="304"/>
    </location>
</feature>
<keyword evidence="1" id="KW-0808">Transferase</keyword>
<accession>A0A2M8KR73</accession>
<dbReference type="GO" id="GO:0016301">
    <property type="term" value="F:kinase activity"/>
    <property type="evidence" value="ECO:0007669"/>
    <property type="project" value="UniProtKB-KW"/>
</dbReference>
<keyword evidence="2" id="KW-0418">Kinase</keyword>
<reference evidence="5" key="1">
    <citation type="submission" date="2017-09" db="EMBL/GenBank/DDBJ databases">
        <title>Depth-based differentiation of microbial function through sediment-hosted aquifers and enrichment of novel symbionts in the deep terrestrial subsurface.</title>
        <authorList>
            <person name="Probst A.J."/>
            <person name="Ladd B."/>
            <person name="Jarett J.K."/>
            <person name="Geller-Mcgrath D.E."/>
            <person name="Sieber C.M.K."/>
            <person name="Emerson J.B."/>
            <person name="Anantharaman K."/>
            <person name="Thomas B.C."/>
            <person name="Malmstrom R."/>
            <person name="Stieglmeier M."/>
            <person name="Klingl A."/>
            <person name="Woyke T."/>
            <person name="Ryan C.M."/>
            <person name="Banfield J.F."/>
        </authorList>
    </citation>
    <scope>NUCLEOTIDE SEQUENCE [LARGE SCALE GENOMIC DNA]</scope>
</reference>
<sequence length="313" mass="33885">MFDAISLGSLTLDLFFQDDSLTIRNGRFFLALGGKYVVEHFGESMGGGGANVAIGLSRAGIQTALWSQIGTEGLSLYIRTQLEAEGIHLTLMQEKPDFANLSAIVLSPKGERAILTHRSSHIVLDLSQSRMDALKHSRVVFIGNLPESSLLEREKIAKIARSAGAMVAVNLGVKDCRRGAEIRSLLKQATIIILNRYELADALGIPANELALGTVNYHNRLQLEEGCILAITDGEFGAYAQTKMEIFFQPAHKLSRARDTTGAGDAFTSGFLSALFYGKNEKEALVWGSKNAASVIAKLTAQSGLLRKEELMG</sequence>
<organism evidence="4 5">
    <name type="scientific">Candidatus Roizmanbacteria bacterium CG10_big_fil_rev_8_21_14_0_10_39_6</name>
    <dbReference type="NCBI Taxonomy" id="1974853"/>
    <lineage>
        <taxon>Bacteria</taxon>
        <taxon>Candidatus Roizmaniibacteriota</taxon>
    </lineage>
</organism>
<dbReference type="InterPro" id="IPR029056">
    <property type="entry name" value="Ribokinase-like"/>
</dbReference>
<dbReference type="PROSITE" id="PS00584">
    <property type="entry name" value="PFKB_KINASES_2"/>
    <property type="match status" value="1"/>
</dbReference>
<evidence type="ECO:0000313" key="5">
    <source>
        <dbReference type="Proteomes" id="UP000229554"/>
    </source>
</evidence>
<evidence type="ECO:0000256" key="2">
    <source>
        <dbReference type="ARBA" id="ARBA00022777"/>
    </source>
</evidence>
<dbReference type="SUPFAM" id="SSF53613">
    <property type="entry name" value="Ribokinase-like"/>
    <property type="match status" value="1"/>
</dbReference>
<dbReference type="InterPro" id="IPR011611">
    <property type="entry name" value="PfkB_dom"/>
</dbReference>
<protein>
    <recommendedName>
        <fullName evidence="3">Carbohydrate kinase PfkB domain-containing protein</fullName>
    </recommendedName>
</protein>
<dbReference type="PANTHER" id="PTHR10584:SF166">
    <property type="entry name" value="RIBOKINASE"/>
    <property type="match status" value="1"/>
</dbReference>
<proteinExistence type="predicted"/>
<dbReference type="InterPro" id="IPR002173">
    <property type="entry name" value="Carboh/pur_kinase_PfkB_CS"/>
</dbReference>
<dbReference type="PANTHER" id="PTHR10584">
    <property type="entry name" value="SUGAR KINASE"/>
    <property type="match status" value="1"/>
</dbReference>